<reference evidence="1 2" key="1">
    <citation type="submission" date="2019-12" db="EMBL/GenBank/DDBJ databases">
        <authorList>
            <person name="Woiski C."/>
        </authorList>
    </citation>
    <scope>NUCLEOTIDE SEQUENCE [LARGE SCALE GENOMIC DNA]</scope>
    <source>
        <strain evidence="1 2">BOE100</strain>
    </source>
</reference>
<comment type="caution">
    <text evidence="1">The sequence shown here is derived from an EMBL/GenBank/DDBJ whole genome shotgun (WGS) entry which is preliminary data.</text>
</comment>
<proteinExistence type="predicted"/>
<name>A0A7V8EAK0_PSEPU</name>
<sequence length="63" mass="6968">MKLLKRDVVLEDEASIGLGFATIHTAKAERTLENLNLKNFLYLVVQGEVTVVRDSPIKSAQAI</sequence>
<organism evidence="1 2">
    <name type="scientific">Pseudomonas putida</name>
    <name type="common">Arthrobacter siderocapsulatus</name>
    <dbReference type="NCBI Taxonomy" id="303"/>
    <lineage>
        <taxon>Bacteria</taxon>
        <taxon>Pseudomonadati</taxon>
        <taxon>Pseudomonadota</taxon>
        <taxon>Gammaproteobacteria</taxon>
        <taxon>Pseudomonadales</taxon>
        <taxon>Pseudomonadaceae</taxon>
        <taxon>Pseudomonas</taxon>
    </lineage>
</organism>
<dbReference type="RefSeq" id="WP_156859844.1">
    <property type="nucleotide sequence ID" value="NZ_WOWR01000066.1"/>
</dbReference>
<dbReference type="Proteomes" id="UP000442695">
    <property type="component" value="Unassembled WGS sequence"/>
</dbReference>
<dbReference type="AlphaFoldDB" id="A0A7V8EAK0"/>
<evidence type="ECO:0000313" key="1">
    <source>
        <dbReference type="EMBL" id="KAF0251226.1"/>
    </source>
</evidence>
<evidence type="ECO:0000313" key="2">
    <source>
        <dbReference type="Proteomes" id="UP000442695"/>
    </source>
</evidence>
<protein>
    <submittedName>
        <fullName evidence="1">Uncharacterized protein</fullName>
    </submittedName>
</protein>
<dbReference type="EMBL" id="WOWR01000066">
    <property type="protein sequence ID" value="KAF0251226.1"/>
    <property type="molecule type" value="Genomic_DNA"/>
</dbReference>
<gene>
    <name evidence="1" type="ORF">GN299_29890</name>
</gene>
<accession>A0A7V8EAK0</accession>